<dbReference type="Proteomes" id="UP000315017">
    <property type="component" value="Chromosome"/>
</dbReference>
<evidence type="ECO:0000313" key="3">
    <source>
        <dbReference type="EMBL" id="QDU26437.1"/>
    </source>
</evidence>
<dbReference type="NCBIfam" id="TIGR02601">
    <property type="entry name" value="autotrns_rpt"/>
    <property type="match status" value="7"/>
</dbReference>
<proteinExistence type="predicted"/>
<keyword evidence="1" id="KW-0732">Signal</keyword>
<dbReference type="GO" id="GO:0005509">
    <property type="term" value="F:calcium ion binding"/>
    <property type="evidence" value="ECO:0007669"/>
    <property type="project" value="InterPro"/>
</dbReference>
<feature type="region of interest" description="Disordered" evidence="2">
    <location>
        <begin position="3546"/>
        <end position="3568"/>
    </location>
</feature>
<dbReference type="Pfam" id="PF00353">
    <property type="entry name" value="HemolysinCabind"/>
    <property type="match status" value="3"/>
</dbReference>
<dbReference type="InterPro" id="IPR013425">
    <property type="entry name" value="Autotrns_rpt"/>
</dbReference>
<dbReference type="InterPro" id="IPR011049">
    <property type="entry name" value="Serralysin-like_metalloprot_C"/>
</dbReference>
<name>A0A517Y870_9BACT</name>
<dbReference type="SUPFAM" id="SSF51120">
    <property type="entry name" value="beta-Roll"/>
    <property type="match status" value="2"/>
</dbReference>
<reference evidence="3 4" key="1">
    <citation type="submission" date="2019-02" db="EMBL/GenBank/DDBJ databases">
        <title>Deep-cultivation of Planctomycetes and their phenomic and genomic characterization uncovers novel biology.</title>
        <authorList>
            <person name="Wiegand S."/>
            <person name="Jogler M."/>
            <person name="Boedeker C."/>
            <person name="Pinto D."/>
            <person name="Vollmers J."/>
            <person name="Rivas-Marin E."/>
            <person name="Kohn T."/>
            <person name="Peeters S.H."/>
            <person name="Heuer A."/>
            <person name="Rast P."/>
            <person name="Oberbeckmann S."/>
            <person name="Bunk B."/>
            <person name="Jeske O."/>
            <person name="Meyerdierks A."/>
            <person name="Storesund J.E."/>
            <person name="Kallscheuer N."/>
            <person name="Luecker S."/>
            <person name="Lage O.M."/>
            <person name="Pohl T."/>
            <person name="Merkel B.J."/>
            <person name="Hornburger P."/>
            <person name="Mueller R.-W."/>
            <person name="Bruemmer F."/>
            <person name="Labrenz M."/>
            <person name="Spormann A.M."/>
            <person name="Op den Camp H."/>
            <person name="Overmann J."/>
            <person name="Amann R."/>
            <person name="Jetten M.S.M."/>
            <person name="Mascher T."/>
            <person name="Medema M.H."/>
            <person name="Devos D.P."/>
            <person name="Kaster A.-K."/>
            <person name="Ovreas L."/>
            <person name="Rohde M."/>
            <person name="Galperin M.Y."/>
            <person name="Jogler C."/>
        </authorList>
    </citation>
    <scope>NUCLEOTIDE SEQUENCE [LARGE SCALE GENOMIC DNA]</scope>
    <source>
        <strain evidence="3 4">ETA_A8</strain>
    </source>
</reference>
<organism evidence="3 4">
    <name type="scientific">Anatilimnocola aggregata</name>
    <dbReference type="NCBI Taxonomy" id="2528021"/>
    <lineage>
        <taxon>Bacteria</taxon>
        <taxon>Pseudomonadati</taxon>
        <taxon>Planctomycetota</taxon>
        <taxon>Planctomycetia</taxon>
        <taxon>Pirellulales</taxon>
        <taxon>Pirellulaceae</taxon>
        <taxon>Anatilimnocola</taxon>
    </lineage>
</organism>
<dbReference type="InterPro" id="IPR001343">
    <property type="entry name" value="Hemolysn_Ca-bd"/>
</dbReference>
<dbReference type="Gene3D" id="2.150.10.10">
    <property type="entry name" value="Serralysin-like metalloprotease, C-terminal"/>
    <property type="match status" value="1"/>
</dbReference>
<dbReference type="EMBL" id="CP036274">
    <property type="protein sequence ID" value="QDU26437.1"/>
    <property type="molecule type" value="Genomic_DNA"/>
</dbReference>
<dbReference type="Pfam" id="PF12951">
    <property type="entry name" value="PATR"/>
    <property type="match status" value="9"/>
</dbReference>
<evidence type="ECO:0000313" key="4">
    <source>
        <dbReference type="Proteomes" id="UP000315017"/>
    </source>
</evidence>
<dbReference type="RefSeq" id="WP_145086997.1">
    <property type="nucleotide sequence ID" value="NZ_CP036274.1"/>
</dbReference>
<dbReference type="PRINTS" id="PR00313">
    <property type="entry name" value="CABNDNGRPT"/>
</dbReference>
<keyword evidence="4" id="KW-1185">Reference proteome</keyword>
<gene>
    <name evidence="3" type="primary">hlyA_2</name>
    <name evidence="3" type="ORF">ETAA8_15150</name>
</gene>
<dbReference type="SUPFAM" id="SSF51126">
    <property type="entry name" value="Pectin lyase-like"/>
    <property type="match status" value="6"/>
</dbReference>
<dbReference type="KEGG" id="aagg:ETAA8_15150"/>
<protein>
    <submittedName>
        <fullName evidence="3">Hemolysin, chromosomal</fullName>
    </submittedName>
</protein>
<dbReference type="InterPro" id="IPR011050">
    <property type="entry name" value="Pectin_lyase_fold/virulence"/>
</dbReference>
<accession>A0A517Y870</accession>
<evidence type="ECO:0000256" key="1">
    <source>
        <dbReference type="ARBA" id="ARBA00022729"/>
    </source>
</evidence>
<evidence type="ECO:0000256" key="2">
    <source>
        <dbReference type="SAM" id="MobiDB-lite"/>
    </source>
</evidence>
<sequence length="3568" mass="355941">MASDLSVARSLIGRKVRSGSTQTKLAARTKQRRLFLEALEDRRVMATVGEDQIFQFNGSELGLGSVVADFRDDYQTPTPKANWSYQWNSGGAIGTAANYANMVFGTSNYNNDDGIPGLPGTAPGSFVSINANGGHPGLGTNQATGGNNLNRYAITSFTVPTSGPYSITNSFVNRNNGVNELDVRVYVNDSLKSFAEQTTVNQPFNQSLGMLNVGDKVYVAVGPDGNDGNDSFALDYTLYGSAQITSVAALSSLGAAVSVAGGVVTYNPTAAANLQALHIGDSAADSVSVDYVLPNGTTGTAIVPITVLGADPTVLADSAATLANTVLSFDVLTNDTFTNRLIADYRDDFQGPTPKSGWAYKWNSTTTIGTTSGYANLIWTGTGAYDIDGIPGTPTAGPGQYTYFTATGVHPGIGYSTQTATNFDRYAIAEFTVPASGTYSITDSLFQHDDPAGTGVAVRVYVSTSATPLFSTNVSQATGSATFNTALGTLAAGTKVYVAIGPDTSHNNDRSFIDFSIRASSTPTLTAVDTLSTYGAALALDGANNVSYNPTNSLKAKALVAGQTLVDTFTYNITEAGVGTATGTASVTLTGVGAFEVDLNAVGAPGNDLAADEITLRLSADGLMRQIYINDVLLNEVPVSDTSPLTIAGSSDDDTLTIDMNNGNPIPTSGISFDGGVGGNDSMVVTGGSTTTVTHTFNNASDGRIVLAGPIAGTINYSGLEPVDQDISTEFAEFIFLGAAETITVTDETANDGQMRIDSDLFGELTDFNIPSARLTIRTSTGAAGADTLTFDSVDAQFRASIEMFTDNNDIVNLNAPLTLGNTIAEGNVIVAAASLVNLNANINTDAGTATGGGDIQISAPVALAANVTLDTDRPTGTDGTISFGATANLGSNELTLNAGTANYTMSTVISGTGSLRKLGSGTLTLNGSSANTLSGTTVVNAGILHLAKTSGNAIGGDLTIATSGKVTFGASNQIVDTATVSMSGSGSVLNGNAINGGQFNVTETIANLTITGGAFNPASDGVWTITGTGSFTGGAGNTIFVGNSGTRLSFGTLQIKDMLAVAGSTVTTANSFTLYGNNSTRQSTITVGAGGLILDGSSLNIRLGSSANTKGSRLIVNGGISTTGSTASFISEDTAGGTLGAIAVELSNSVGAVTRNFTIAGGGANLTVGVPITNGMATPGGITKIGTGNLTLARTNTYSGLTTITEGILHVGSAGTTGTLGSGAVVNDATLAFNRTDTHLVSNNISGSGSLNQAGSGTIVLTGANTYGATNITAGTLQVGNAGTVGTLGTGDVSNAGTLAFNRSDAITIGNNITGAGIINQIGAGTTELTGTNSANTTNVTAGRLNVNGELTSTVVVSGSGVLGGNGTIIGSVSSTGSAAQVNPGNSPGTLTVTGNYSANSTFEINDDYLTPGVGGDYDQIIVNGAANTINLAAALVTFVSAGGGTAPALPNLITLIENNTSNPITPFSNLAQGSVVTLGTGGAARSFIASYTGGDGNDLVLFNATVPNNIIYIDDSFVGTVGQPVNDADKGTIGDEVAILGGNAFTTFAAAQLAHPSFGGTFIVNDGNYNEAVVLANTQILEVTGPDAPQTVVIASLAVAGTQSITIEGTSNLTIGNASTTEIAGVISGSGSLTKQGAGTVTLGAANTYSGVTSITQGVLLVNGSLSNSTDVAVSAGATYQLGASDTIDGLTGAGTVTLGGNTLTVGGNNEATPSFGGAIGGTGGLTKIGSGNQTLSGPNSYTGATTISTGTLSVTGSLSNLTDVSVASLATYSVEGTDTINALTGTGTVSLGAGFTLTVGGANQVTSWSFGGLITGSGSFSKTGAGTQILTSANDYTGSTTVGAGILRISNATALGGIGAASGTTVSNGARLELAGGITVNGEALTISGSGTNNIGALQSESGANTWAGTVLLGADSTRIGANGSGDILTISGVIDDGTSSFTLAIRNADAGGTVVLSGVNTYGGNTDVVVGLVQIAGGNDRLPVGTALRVGNAANVSAARFDLNGFNQTVGGLVSVGTTMAKTLDNSGASATLTVNNSSANTYLGRIVGNLSLTKIGSGELVLAGNTANGANTATGLTTVSAGTLTLSKPAGVDAIAGNILINGGTLQLAATDQIINTSAISLSSGNLNFYSGFTAYNETFASLAMTGGNLNTAPASNANDVTVTGLASVSAGNFTINSGTHFSANSLTFTGGTNTVWSNSTIRESRLIVGAGGLSMTGSTLTLLQGTAAGALGSRLLLNGDVTTLASAVSASIVQDVVGAPTALPHINLGGVNRTFTVADGAAAVDLILGVVIENGSLIKSGAGTQLLSNSNTYTGTTQVNAGTLQLQGGTAILDTAGVVTVAAGATLELLADETVSSFVGIDDPANETDGLLALGANRLTTTGDATIANVSASAGARIVAQGAIIDGDLDNNITGPNIFLQAATGIGSSGANGAIETAVSNIQLFNSTSGAISVLNSNMGALLTVSDLHLLGFGANNDGGSTTIVNSSPLTIASDSISLGDVVFTASDSAAVGDNLTVNSGVTVQSTGGSVTLNAGDDALLDGDVTAATQVTVNVDAGDGESNGVGEVAPGSGGTVTINGVITVNGGTGTTFLNGGDDYDTFDFDPQTTTSFSVNGNAPHGTADGDRLVITVPALTVQTVSDVGSGGFSFAPTANPALDPVTYVSIEEQDVTGGPLNLLIDLTPVYNGVNNQLTMQRVGADLVINRLGTGPVTGNFYTGTLATINSLEIRGGGQNDSVEVFDTGTGLPDFVGTVPGVTNNPNVVGTPEFLFTGGAGTDVLTFNLGLASTAQVYGIGSGSGTAANDGEISTTNPANTLITYFTSVSEVNRAGFNATADGLQILGDLSGNTINTTDNGGGETRVQPTGYTPFDFSGDNFSSFEVYGLRGSDTLTLTSFGSGQTNNPTIVLDGSNPTGFGGPTDDGLADTLRVLSTSSNTGLVTLLGGLGSDQFFLAGPGLTVDDIAGPVVVDGEDNNLAGNNDQLFIDDSGDTTADPNVLIAAAGGMNADYAVTGINASGVTFRNIDSFDYTGTEQGDTIDGRFTPTNVPHDLNTVALRGFDGDDQFLLFTSNQWGGVTPVTELPFTRVASGVGTISLYGNDGEDIFGETPAPVIGNTGAMHVGLAVPATTRLIRPTTAATAGGSTIFIDGGDPVPALNQAGDTVGDVLNLDVTDVPKNTAMIVGAGSSGNVLSANTAPFSWVSIEDLNLVDNGKLTGVQIGDVFGRGTTGNDLMQISANATAALPHQVRVRIGGAIMNYNVPGKAVLYGGNGVDTMSQTTAKIPAVFYGEAGNDSLAGGSNNDWLVGGDGNDQITGGEGQNVIWGDNAPTNPGDPTPQDFQGLNDGNDTISSGNGADVIYAGGGHDVVNSGGGNDYIHAGAGNDSVDAGAGDDRVYGYSGNDTLQGNSGNDLLSGGDGNDWLLGHSGNNVLIGGTGSDTLSGGDGNDLLITGGLGGEENSTWTSAPNTMTYAANTYSDPMDNDAALLALLTAWQLNSNAAAPPPEVLALLPIIAPDGSDDDAWGGNGSDLFSWDAADMADESLTAPGPNDFNNPATGPDVRLI</sequence>
<dbReference type="OrthoDB" id="292278at2"/>